<dbReference type="GO" id="GO:0019287">
    <property type="term" value="P:isopentenyl diphosphate biosynthetic process, mevalonate pathway"/>
    <property type="evidence" value="ECO:0007669"/>
    <property type="project" value="UniProtKB-UniPathway"/>
</dbReference>
<dbReference type="GO" id="GO:0005829">
    <property type="term" value="C:cytosol"/>
    <property type="evidence" value="ECO:0007669"/>
    <property type="project" value="TreeGrafter"/>
</dbReference>
<accession>A0A7R8W5D3</accession>
<dbReference type="Gene3D" id="3.30.70.890">
    <property type="entry name" value="GHMP kinase, C-terminal domain"/>
    <property type="match status" value="2"/>
</dbReference>
<keyword evidence="4" id="KW-0460">Magnesium</keyword>
<evidence type="ECO:0000256" key="3">
    <source>
        <dbReference type="ARBA" id="ARBA00022777"/>
    </source>
</evidence>
<dbReference type="NCBIfam" id="TIGR00549">
    <property type="entry name" value="mevalon_kin"/>
    <property type="match status" value="2"/>
</dbReference>
<dbReference type="InterPro" id="IPR006205">
    <property type="entry name" value="Mev_gal_kin"/>
</dbReference>
<dbReference type="AlphaFoldDB" id="A0A7R8W5D3"/>
<evidence type="ECO:0000256" key="2">
    <source>
        <dbReference type="ARBA" id="ARBA00022679"/>
    </source>
</evidence>
<dbReference type="UniPathway" id="UPA00057">
    <property type="reaction ID" value="UER00098"/>
</dbReference>
<reference evidence="6" key="1">
    <citation type="submission" date="2020-11" db="EMBL/GenBank/DDBJ databases">
        <authorList>
            <person name="Tran Van P."/>
        </authorList>
    </citation>
    <scope>NUCLEOTIDE SEQUENCE</scope>
</reference>
<dbReference type="InterPro" id="IPR020568">
    <property type="entry name" value="Ribosomal_Su5_D2-typ_SF"/>
</dbReference>
<dbReference type="InterPro" id="IPR013750">
    <property type="entry name" value="GHMP_kinase_C_dom"/>
</dbReference>
<dbReference type="Pfam" id="PF08544">
    <property type="entry name" value="GHMP_kinases_C"/>
    <property type="match status" value="2"/>
</dbReference>
<dbReference type="PANTHER" id="PTHR43290:SF2">
    <property type="entry name" value="MEVALONATE KINASE"/>
    <property type="match status" value="1"/>
</dbReference>
<dbReference type="SUPFAM" id="SSF54211">
    <property type="entry name" value="Ribosomal protein S5 domain 2-like"/>
    <property type="match status" value="2"/>
</dbReference>
<dbReference type="SUPFAM" id="SSF55060">
    <property type="entry name" value="GHMP Kinase, C-terminal domain"/>
    <property type="match status" value="2"/>
</dbReference>
<dbReference type="InterPro" id="IPR014721">
    <property type="entry name" value="Ribsml_uS5_D2-typ_fold_subgr"/>
</dbReference>
<keyword evidence="2" id="KW-0808">Transferase</keyword>
<dbReference type="EMBL" id="OB660422">
    <property type="protein sequence ID" value="CAD7224704.1"/>
    <property type="molecule type" value="Genomic_DNA"/>
</dbReference>
<protein>
    <recommendedName>
        <fullName evidence="5">GHMP kinase C-terminal domain-containing protein</fullName>
    </recommendedName>
</protein>
<sequence>MLANKLKDLREPGEFVVRATAPRKLILHGEHSVVYGFPALAIPIYEVPLSVTIRTVDGPFFRLTGVDTIDYPLAALQPLFEISKTTEPEKALREKHQLLKDLIPENLKYSTTRHGMVHIITQILEEPLPMHVMVEMIDRNPRYSAVEMKTGGLGTSAACAAALAACLLKITGKVPMDVVSLNQEQRKLVSRYAYVSEVLAHGKASGIDNEVCSMGSAMLFQDGSARSYLSMPRDFRILLVNSRVSKDTVQLVSKVTEFRMSFPDIAQRLFANMGDLAEQAESILHSGQYGKEEYERMKVLIRVNQGLLFACGVSHPKLDEIVMIASKYDFAAKLSGSGGGGVAFVLLPPPIEGDEDEKVKALQGDLKEAGFFSVLLNVGQRKSDETGIRFELPKPGILWLERWQPQNLILHGEHAVIYGFPAVAIPIFELPITVSIKTVDGPFMRLTAFETLDYPLEALQPLFDLSERSEPEEASLEKRRILKDLVPEKYIYSTTRQGMMHILSLNLDEPLPLHATLEVVGKKNPQYPLEEMRTGGLAASAASAAALAACLLKITGKVPVDAVSLNEEHKRLVSRHAYVSDDVAHGKASGIDNEVCSMGSAVLFQNGYVFSYLFMPRDFRILLVNSRVSKDTVQLVSKVTDFCTNLPHIAQRLFASMGHLAEKAVSILHSGQYGKEEYERLKVLIRVNQGLLFACGVSHPKLDEIVMIASKYDFAAKLSGSGGGGVAFVLLPPPIEGDEEKVKALQGDLKEAGFFSVLLNVGQRKSDETGIRFELRE</sequence>
<dbReference type="OrthoDB" id="1652964at2759"/>
<feature type="domain" description="GHMP kinase C-terminal" evidence="5">
    <location>
        <begin position="295"/>
        <end position="354"/>
    </location>
</feature>
<dbReference type="GO" id="GO:0004496">
    <property type="term" value="F:mevalonate kinase activity"/>
    <property type="evidence" value="ECO:0007669"/>
    <property type="project" value="InterPro"/>
</dbReference>
<proteinExistence type="predicted"/>
<dbReference type="Gene3D" id="3.30.230.10">
    <property type="match status" value="2"/>
</dbReference>
<dbReference type="GO" id="GO:0005524">
    <property type="term" value="F:ATP binding"/>
    <property type="evidence" value="ECO:0007669"/>
    <property type="project" value="InterPro"/>
</dbReference>
<keyword evidence="3" id="KW-0418">Kinase</keyword>
<feature type="domain" description="GHMP kinase C-terminal" evidence="5">
    <location>
        <begin position="678"/>
        <end position="736"/>
    </location>
</feature>
<evidence type="ECO:0000256" key="1">
    <source>
        <dbReference type="ARBA" id="ARBA00022490"/>
    </source>
</evidence>
<evidence type="ECO:0000259" key="5">
    <source>
        <dbReference type="Pfam" id="PF08544"/>
    </source>
</evidence>
<dbReference type="GO" id="GO:0006695">
    <property type="term" value="P:cholesterol biosynthetic process"/>
    <property type="evidence" value="ECO:0007669"/>
    <property type="project" value="TreeGrafter"/>
</dbReference>
<dbReference type="PANTHER" id="PTHR43290">
    <property type="entry name" value="MEVALONATE KINASE"/>
    <property type="match status" value="1"/>
</dbReference>
<gene>
    <name evidence="6" type="ORF">CTOB1V02_LOCUS2657</name>
</gene>
<dbReference type="InterPro" id="IPR036554">
    <property type="entry name" value="GHMP_kinase_C_sf"/>
</dbReference>
<dbReference type="PRINTS" id="PR00959">
    <property type="entry name" value="MEVGALKINASE"/>
</dbReference>
<organism evidence="6">
    <name type="scientific">Cyprideis torosa</name>
    <dbReference type="NCBI Taxonomy" id="163714"/>
    <lineage>
        <taxon>Eukaryota</taxon>
        <taxon>Metazoa</taxon>
        <taxon>Ecdysozoa</taxon>
        <taxon>Arthropoda</taxon>
        <taxon>Crustacea</taxon>
        <taxon>Oligostraca</taxon>
        <taxon>Ostracoda</taxon>
        <taxon>Podocopa</taxon>
        <taxon>Podocopida</taxon>
        <taxon>Cytherocopina</taxon>
        <taxon>Cytheroidea</taxon>
        <taxon>Cytherideidae</taxon>
        <taxon>Cyprideis</taxon>
    </lineage>
</organism>
<keyword evidence="1" id="KW-0963">Cytoplasm</keyword>
<name>A0A7R8W5D3_9CRUS</name>
<evidence type="ECO:0000313" key="6">
    <source>
        <dbReference type="EMBL" id="CAD7224704.1"/>
    </source>
</evidence>
<evidence type="ECO:0000256" key="4">
    <source>
        <dbReference type="ARBA" id="ARBA00022842"/>
    </source>
</evidence>